<reference evidence="2" key="1">
    <citation type="journal article" date="2022" name="Int. J. Mol. Sci.">
        <title>Draft Genome of Tanacetum Coccineum: Genomic Comparison of Closely Related Tanacetum-Family Plants.</title>
        <authorList>
            <person name="Yamashiro T."/>
            <person name="Shiraishi A."/>
            <person name="Nakayama K."/>
            <person name="Satake H."/>
        </authorList>
    </citation>
    <scope>NUCLEOTIDE SEQUENCE</scope>
</reference>
<organism evidence="2 3">
    <name type="scientific">Tanacetum coccineum</name>
    <dbReference type="NCBI Taxonomy" id="301880"/>
    <lineage>
        <taxon>Eukaryota</taxon>
        <taxon>Viridiplantae</taxon>
        <taxon>Streptophyta</taxon>
        <taxon>Embryophyta</taxon>
        <taxon>Tracheophyta</taxon>
        <taxon>Spermatophyta</taxon>
        <taxon>Magnoliopsida</taxon>
        <taxon>eudicotyledons</taxon>
        <taxon>Gunneridae</taxon>
        <taxon>Pentapetalae</taxon>
        <taxon>asterids</taxon>
        <taxon>campanulids</taxon>
        <taxon>Asterales</taxon>
        <taxon>Asteraceae</taxon>
        <taxon>Asteroideae</taxon>
        <taxon>Anthemideae</taxon>
        <taxon>Anthemidinae</taxon>
        <taxon>Tanacetum</taxon>
    </lineage>
</organism>
<evidence type="ECO:0000313" key="2">
    <source>
        <dbReference type="EMBL" id="GJU07580.1"/>
    </source>
</evidence>
<reference evidence="2" key="2">
    <citation type="submission" date="2022-01" db="EMBL/GenBank/DDBJ databases">
        <authorList>
            <person name="Yamashiro T."/>
            <person name="Shiraishi A."/>
            <person name="Satake H."/>
            <person name="Nakayama K."/>
        </authorList>
    </citation>
    <scope>NUCLEOTIDE SEQUENCE</scope>
</reference>
<name>A0ABQ5J6N9_9ASTR</name>
<dbReference type="EMBL" id="BQNB010021554">
    <property type="protein sequence ID" value="GJU07580.1"/>
    <property type="molecule type" value="Genomic_DNA"/>
</dbReference>
<comment type="caution">
    <text evidence="2">The sequence shown here is derived from an EMBL/GenBank/DDBJ whole genome shotgun (WGS) entry which is preliminary data.</text>
</comment>
<evidence type="ECO:0000313" key="3">
    <source>
        <dbReference type="Proteomes" id="UP001151760"/>
    </source>
</evidence>
<keyword evidence="3" id="KW-1185">Reference proteome</keyword>
<proteinExistence type="predicted"/>
<accession>A0ABQ5J6N9</accession>
<sequence>MLVNEARGAKDTLGYSFGDNAPGLIIPLRPNLGVLQIGIRAKVIENQLNANGQSTSQQQKSINTDMRRDIVDPYTVGTAGASERRINNNYRAKEQLSKAKDQNSNTDPEGQTMGKRRIHFTLYRDTTARSNALHVTTCFTPAIWIRVLKVDLRDESPECELGGKSEHDQ</sequence>
<feature type="region of interest" description="Disordered" evidence="1">
    <location>
        <begin position="94"/>
        <end position="115"/>
    </location>
</feature>
<dbReference type="Proteomes" id="UP001151760">
    <property type="component" value="Unassembled WGS sequence"/>
</dbReference>
<protein>
    <submittedName>
        <fullName evidence="2">Uncharacterized protein</fullName>
    </submittedName>
</protein>
<gene>
    <name evidence="2" type="ORF">Tco_1124010</name>
</gene>
<evidence type="ECO:0000256" key="1">
    <source>
        <dbReference type="SAM" id="MobiDB-lite"/>
    </source>
</evidence>